<comment type="caution">
    <text evidence="1">The sequence shown here is derived from an EMBL/GenBank/DDBJ whole genome shotgun (WGS) entry which is preliminary data.</text>
</comment>
<protein>
    <recommendedName>
        <fullName evidence="3">Type II secretion system protein GspE N-terminal domain-containing protein</fullName>
    </recommendedName>
</protein>
<evidence type="ECO:0008006" key="3">
    <source>
        <dbReference type="Google" id="ProtNLM"/>
    </source>
</evidence>
<organism evidence="1 2">
    <name type="scientific">bacterium (Candidatus Blackallbacteria) CG17_big_fil_post_rev_8_21_14_2_50_48_46</name>
    <dbReference type="NCBI Taxonomy" id="2014261"/>
    <lineage>
        <taxon>Bacteria</taxon>
        <taxon>Candidatus Blackallbacteria</taxon>
    </lineage>
</organism>
<gene>
    <name evidence="1" type="ORF">COW36_05430</name>
</gene>
<proteinExistence type="predicted"/>
<dbReference type="SUPFAM" id="SSF160246">
    <property type="entry name" value="EspE N-terminal domain-like"/>
    <property type="match status" value="2"/>
</dbReference>
<dbReference type="Proteomes" id="UP000231019">
    <property type="component" value="Unassembled WGS sequence"/>
</dbReference>
<sequence>MESETHKEQENWEKLTRVERLGEMLVRINALKLSQLTDLMQEQERTGKRLGELAVEKGFITQDALVDYLIAQIRGSQSVDDSLRELGRMTNEEKWERLSQHERLGEILIKRQVIRLSQLVEAIEFQKEHPEKHLGEVLTEKGLISEEDLNEALKMQFQQNETLRHTLEEVQTPHHHPGEKH</sequence>
<reference evidence="1 2" key="1">
    <citation type="submission" date="2017-09" db="EMBL/GenBank/DDBJ databases">
        <title>Depth-based differentiation of microbial function through sediment-hosted aquifers and enrichment of novel symbionts in the deep terrestrial subsurface.</title>
        <authorList>
            <person name="Probst A.J."/>
            <person name="Ladd B."/>
            <person name="Jarett J.K."/>
            <person name="Geller-Mcgrath D.E."/>
            <person name="Sieber C.M."/>
            <person name="Emerson J.B."/>
            <person name="Anantharaman K."/>
            <person name="Thomas B.C."/>
            <person name="Malmstrom R."/>
            <person name="Stieglmeier M."/>
            <person name="Klingl A."/>
            <person name="Woyke T."/>
            <person name="Ryan C.M."/>
            <person name="Banfield J.F."/>
        </authorList>
    </citation>
    <scope>NUCLEOTIDE SEQUENCE [LARGE SCALE GENOMIC DNA]</scope>
    <source>
        <strain evidence="1">CG17_big_fil_post_rev_8_21_14_2_50_48_46</strain>
    </source>
</reference>
<evidence type="ECO:0000313" key="2">
    <source>
        <dbReference type="Proteomes" id="UP000231019"/>
    </source>
</evidence>
<name>A0A2M7G7Z8_9BACT</name>
<evidence type="ECO:0000313" key="1">
    <source>
        <dbReference type="EMBL" id="PIW18210.1"/>
    </source>
</evidence>
<dbReference type="AlphaFoldDB" id="A0A2M7G7Z8"/>
<accession>A0A2M7G7Z8</accession>
<dbReference type="EMBL" id="PFFQ01000013">
    <property type="protein sequence ID" value="PIW18210.1"/>
    <property type="molecule type" value="Genomic_DNA"/>
</dbReference>
<dbReference type="InterPro" id="IPR037257">
    <property type="entry name" value="T2SS_E_N_sf"/>
</dbReference>